<comment type="caution">
    <text evidence="1">The sequence shown here is derived from an EMBL/GenBank/DDBJ whole genome shotgun (WGS) entry which is preliminary data.</text>
</comment>
<accession>A0AAV6FYV2</accession>
<sequence length="68" mass="7299">MPFSCLTQPATAAPCISSAHSSIIIPLSYSARGDYSRAAKSIQNSNIDDERVPASNTRIMRTLGTLPF</sequence>
<keyword evidence="2" id="KW-1185">Reference proteome</keyword>
<reference evidence="1 2" key="1">
    <citation type="submission" date="2020-10" db="EMBL/GenBank/DDBJ databases">
        <title>Chromosome-scale genome assembly of the Allis shad, Alosa alosa.</title>
        <authorList>
            <person name="Margot Z."/>
            <person name="Christophe K."/>
            <person name="Cabau C."/>
            <person name="Louis A."/>
            <person name="Berthelot C."/>
            <person name="Parey E."/>
            <person name="Roest Crollius H."/>
            <person name="Montfort J."/>
            <person name="Robinson-Rechavi M."/>
            <person name="Bucao C."/>
            <person name="Bouchez O."/>
            <person name="Gislard M."/>
            <person name="Lluch J."/>
            <person name="Milhes M."/>
            <person name="Lampietro C."/>
            <person name="Lopez Roques C."/>
            <person name="Donnadieu C."/>
            <person name="Braasch I."/>
            <person name="Desvignes T."/>
            <person name="Postlethwait J."/>
            <person name="Bobe J."/>
            <person name="Guiguen Y."/>
        </authorList>
    </citation>
    <scope>NUCLEOTIDE SEQUENCE [LARGE SCALE GENOMIC DNA]</scope>
    <source>
        <strain evidence="1">M-15738</strain>
        <tissue evidence="1">Blood</tissue>
    </source>
</reference>
<evidence type="ECO:0000313" key="1">
    <source>
        <dbReference type="EMBL" id="KAG5268004.1"/>
    </source>
</evidence>
<protein>
    <submittedName>
        <fullName evidence="1">Uncharacterized protein</fullName>
    </submittedName>
</protein>
<dbReference type="Proteomes" id="UP000823561">
    <property type="component" value="Chromosome 17"/>
</dbReference>
<organism evidence="1 2">
    <name type="scientific">Alosa alosa</name>
    <name type="common">allis shad</name>
    <dbReference type="NCBI Taxonomy" id="278164"/>
    <lineage>
        <taxon>Eukaryota</taxon>
        <taxon>Metazoa</taxon>
        <taxon>Chordata</taxon>
        <taxon>Craniata</taxon>
        <taxon>Vertebrata</taxon>
        <taxon>Euteleostomi</taxon>
        <taxon>Actinopterygii</taxon>
        <taxon>Neopterygii</taxon>
        <taxon>Teleostei</taxon>
        <taxon>Clupei</taxon>
        <taxon>Clupeiformes</taxon>
        <taxon>Clupeoidei</taxon>
        <taxon>Clupeidae</taxon>
        <taxon>Alosa</taxon>
    </lineage>
</organism>
<dbReference type="AlphaFoldDB" id="A0AAV6FYV2"/>
<dbReference type="EMBL" id="JADWDJ010000017">
    <property type="protein sequence ID" value="KAG5268004.1"/>
    <property type="molecule type" value="Genomic_DNA"/>
</dbReference>
<evidence type="ECO:0000313" key="2">
    <source>
        <dbReference type="Proteomes" id="UP000823561"/>
    </source>
</evidence>
<proteinExistence type="predicted"/>
<name>A0AAV6FYV2_9TELE</name>
<gene>
    <name evidence="1" type="ORF">AALO_G00228370</name>
</gene>